<proteinExistence type="predicted"/>
<evidence type="ECO:0000313" key="2">
    <source>
        <dbReference type="EMBL" id="QHT76993.1"/>
    </source>
</evidence>
<dbReference type="AlphaFoldDB" id="A0A6C0HAH9"/>
<keyword evidence="1" id="KW-1133">Transmembrane helix</keyword>
<accession>A0A6C0HAH9</accession>
<feature type="transmembrane region" description="Helical" evidence="1">
    <location>
        <begin position="6"/>
        <end position="24"/>
    </location>
</feature>
<keyword evidence="1" id="KW-0812">Transmembrane</keyword>
<sequence>MDLINDVSIIFFNYGYVLSVYLKIKNYKNK</sequence>
<name>A0A6C0HAH9_9ZZZZ</name>
<protein>
    <submittedName>
        <fullName evidence="2">Uncharacterized protein</fullName>
    </submittedName>
</protein>
<dbReference type="EMBL" id="MN739912">
    <property type="protein sequence ID" value="QHT76993.1"/>
    <property type="molecule type" value="Genomic_DNA"/>
</dbReference>
<organism evidence="2">
    <name type="scientific">viral metagenome</name>
    <dbReference type="NCBI Taxonomy" id="1070528"/>
    <lineage>
        <taxon>unclassified sequences</taxon>
        <taxon>metagenomes</taxon>
        <taxon>organismal metagenomes</taxon>
    </lineage>
</organism>
<reference evidence="2" key="1">
    <citation type="journal article" date="2020" name="Nature">
        <title>Giant virus diversity and host interactions through global metagenomics.</title>
        <authorList>
            <person name="Schulz F."/>
            <person name="Roux S."/>
            <person name="Paez-Espino D."/>
            <person name="Jungbluth S."/>
            <person name="Walsh D.A."/>
            <person name="Denef V.J."/>
            <person name="McMahon K.D."/>
            <person name="Konstantinidis K.T."/>
            <person name="Eloe-Fadrosh E.A."/>
            <person name="Kyrpides N.C."/>
            <person name="Woyke T."/>
        </authorList>
    </citation>
    <scope>NUCLEOTIDE SEQUENCE</scope>
    <source>
        <strain evidence="2">GVMAG-M-3300023179-82</strain>
    </source>
</reference>
<evidence type="ECO:0000256" key="1">
    <source>
        <dbReference type="SAM" id="Phobius"/>
    </source>
</evidence>
<keyword evidence="1" id="KW-0472">Membrane</keyword>